<sequence>MSPPLPQRVCVLEQGSWRSQLSARFSLLEMAIRAGQLCFLRLLLALFALIACGLQSALCCPSRCLCFRTTVRCMHLNLETVPAVSPQTTILYKKELIKCSPASLFPEGLEIIYVTTAG</sequence>
<evidence type="ECO:0000313" key="2">
    <source>
        <dbReference type="EMBL" id="MED6261125.1"/>
    </source>
</evidence>
<keyword evidence="3" id="KW-1185">Reference proteome</keyword>
<evidence type="ECO:0008006" key="4">
    <source>
        <dbReference type="Google" id="ProtNLM"/>
    </source>
</evidence>
<feature type="transmembrane region" description="Helical" evidence="1">
    <location>
        <begin position="38"/>
        <end position="58"/>
    </location>
</feature>
<organism evidence="2 3">
    <name type="scientific">Ataeniobius toweri</name>
    <dbReference type="NCBI Taxonomy" id="208326"/>
    <lineage>
        <taxon>Eukaryota</taxon>
        <taxon>Metazoa</taxon>
        <taxon>Chordata</taxon>
        <taxon>Craniata</taxon>
        <taxon>Vertebrata</taxon>
        <taxon>Euteleostomi</taxon>
        <taxon>Actinopterygii</taxon>
        <taxon>Neopterygii</taxon>
        <taxon>Teleostei</taxon>
        <taxon>Neoteleostei</taxon>
        <taxon>Acanthomorphata</taxon>
        <taxon>Ovalentaria</taxon>
        <taxon>Atherinomorphae</taxon>
        <taxon>Cyprinodontiformes</taxon>
        <taxon>Goodeidae</taxon>
        <taxon>Ataeniobius</taxon>
    </lineage>
</organism>
<gene>
    <name evidence="2" type="ORF">ATANTOWER_001129</name>
</gene>
<comment type="caution">
    <text evidence="2">The sequence shown here is derived from an EMBL/GenBank/DDBJ whole genome shotgun (WGS) entry which is preliminary data.</text>
</comment>
<proteinExistence type="predicted"/>
<keyword evidence="1" id="KW-0812">Transmembrane</keyword>
<accession>A0ABU7CFW4</accession>
<keyword evidence="1" id="KW-0472">Membrane</keyword>
<reference evidence="2 3" key="1">
    <citation type="submission" date="2021-07" db="EMBL/GenBank/DDBJ databases">
        <authorList>
            <person name="Palmer J.M."/>
        </authorList>
    </citation>
    <scope>NUCLEOTIDE SEQUENCE [LARGE SCALE GENOMIC DNA]</scope>
    <source>
        <strain evidence="2 3">AT_MEX2019</strain>
        <tissue evidence="2">Muscle</tissue>
    </source>
</reference>
<dbReference type="EMBL" id="JAHUTI010089624">
    <property type="protein sequence ID" value="MED6261125.1"/>
    <property type="molecule type" value="Genomic_DNA"/>
</dbReference>
<protein>
    <recommendedName>
        <fullName evidence="4">LRRNT domain-containing protein</fullName>
    </recommendedName>
</protein>
<evidence type="ECO:0000256" key="1">
    <source>
        <dbReference type="SAM" id="Phobius"/>
    </source>
</evidence>
<keyword evidence="1" id="KW-1133">Transmembrane helix</keyword>
<name>A0ABU7CFW4_9TELE</name>
<evidence type="ECO:0000313" key="3">
    <source>
        <dbReference type="Proteomes" id="UP001345963"/>
    </source>
</evidence>
<dbReference type="Proteomes" id="UP001345963">
    <property type="component" value="Unassembled WGS sequence"/>
</dbReference>